<name>A0A7W6AKL6_9HYPH</name>
<dbReference type="RefSeq" id="WP_246413259.1">
    <property type="nucleotide sequence ID" value="NZ_BSPG01000018.1"/>
</dbReference>
<reference evidence="1 2" key="1">
    <citation type="submission" date="2020-08" db="EMBL/GenBank/DDBJ databases">
        <title>Genomic Encyclopedia of Type Strains, Phase IV (KMG-IV): sequencing the most valuable type-strain genomes for metagenomic binning, comparative biology and taxonomic classification.</title>
        <authorList>
            <person name="Goeker M."/>
        </authorList>
    </citation>
    <scope>NUCLEOTIDE SEQUENCE [LARGE SCALE GENOMIC DNA]</scope>
    <source>
        <strain evidence="1 2">DSM 24105</strain>
    </source>
</reference>
<comment type="caution">
    <text evidence="1">The sequence shown here is derived from an EMBL/GenBank/DDBJ whole genome shotgun (WGS) entry which is preliminary data.</text>
</comment>
<dbReference type="Proteomes" id="UP000517759">
    <property type="component" value="Unassembled WGS sequence"/>
</dbReference>
<protein>
    <submittedName>
        <fullName evidence="1">Uncharacterized protein</fullName>
    </submittedName>
</protein>
<sequence length="142" mass="15790">MSAVSLSSRGYLPGASPMITSSGKDMRKSGLEDTQGWVIDPQLWVDEWRRIHPVKTAQCVAEQLNAPVRTVEKWLSGESRPSFDWFGPILCAYGLGFVAAGMPNPAPWLDDHARDERRAAILAKRQALDEQLAADWNRRANA</sequence>
<accession>A0A7W6AKL6</accession>
<evidence type="ECO:0000313" key="1">
    <source>
        <dbReference type="EMBL" id="MBB3904226.1"/>
    </source>
</evidence>
<evidence type="ECO:0000313" key="2">
    <source>
        <dbReference type="Proteomes" id="UP000517759"/>
    </source>
</evidence>
<proteinExistence type="predicted"/>
<dbReference type="AlphaFoldDB" id="A0A7W6AKL6"/>
<organism evidence="1 2">
    <name type="scientific">Methylobacterium brachythecii</name>
    <dbReference type="NCBI Taxonomy" id="1176177"/>
    <lineage>
        <taxon>Bacteria</taxon>
        <taxon>Pseudomonadati</taxon>
        <taxon>Pseudomonadota</taxon>
        <taxon>Alphaproteobacteria</taxon>
        <taxon>Hyphomicrobiales</taxon>
        <taxon>Methylobacteriaceae</taxon>
        <taxon>Methylobacterium</taxon>
    </lineage>
</organism>
<dbReference type="EMBL" id="JACIDN010000007">
    <property type="protein sequence ID" value="MBB3904226.1"/>
    <property type="molecule type" value="Genomic_DNA"/>
</dbReference>
<gene>
    <name evidence="1" type="ORF">GGR33_003745</name>
</gene>